<evidence type="ECO:0000313" key="7">
    <source>
        <dbReference type="EMBL" id="SMY12907.1"/>
    </source>
</evidence>
<evidence type="ECO:0000256" key="4">
    <source>
        <dbReference type="PROSITE-ProRule" id="PRU00335"/>
    </source>
</evidence>
<dbReference type="EMBL" id="FXZM01000013">
    <property type="protein sequence ID" value="SMY12907.1"/>
    <property type="molecule type" value="Genomic_DNA"/>
</dbReference>
<dbReference type="Pfam" id="PF17754">
    <property type="entry name" value="TetR_C_14"/>
    <property type="match status" value="1"/>
</dbReference>
<keyword evidence="8" id="KW-1185">Reference proteome</keyword>
<protein>
    <submittedName>
        <fullName evidence="7">Transcriptional regulator, TetR family</fullName>
    </submittedName>
</protein>
<feature type="domain" description="HTH tetR-type" evidence="6">
    <location>
        <begin position="1"/>
        <end position="56"/>
    </location>
</feature>
<reference evidence="8" key="1">
    <citation type="submission" date="2017-03" db="EMBL/GenBank/DDBJ databases">
        <authorList>
            <person name="Monnet C."/>
        </authorList>
    </citation>
    <scope>NUCLEOTIDE SEQUENCE [LARGE SCALE GENOMIC DNA]</scope>
    <source>
        <strain evidence="8">SJ5-8</strain>
    </source>
</reference>
<feature type="region of interest" description="Disordered" evidence="5">
    <location>
        <begin position="181"/>
        <end position="203"/>
    </location>
</feature>
<dbReference type="Proteomes" id="UP000234462">
    <property type="component" value="Unassembled WGS sequence"/>
</dbReference>
<dbReference type="PANTHER" id="PTHR30055:SF238">
    <property type="entry name" value="MYCOFACTOCIN BIOSYNTHESIS TRANSCRIPTIONAL REGULATOR MFTR-RELATED"/>
    <property type="match status" value="1"/>
</dbReference>
<keyword evidence="1" id="KW-0805">Transcription regulation</keyword>
<name>A0A2H1L7P7_9MICO</name>
<dbReference type="InterPro" id="IPR050109">
    <property type="entry name" value="HTH-type_TetR-like_transc_reg"/>
</dbReference>
<dbReference type="GO" id="GO:0003700">
    <property type="term" value="F:DNA-binding transcription factor activity"/>
    <property type="evidence" value="ECO:0007669"/>
    <property type="project" value="TreeGrafter"/>
</dbReference>
<keyword evidence="3" id="KW-0804">Transcription</keyword>
<dbReference type="PANTHER" id="PTHR30055">
    <property type="entry name" value="HTH-TYPE TRANSCRIPTIONAL REGULATOR RUTR"/>
    <property type="match status" value="1"/>
</dbReference>
<dbReference type="Pfam" id="PF00440">
    <property type="entry name" value="TetR_N"/>
    <property type="match status" value="1"/>
</dbReference>
<dbReference type="PROSITE" id="PS50977">
    <property type="entry name" value="HTH_TETR_2"/>
    <property type="match status" value="1"/>
</dbReference>
<feature type="DNA-binding region" description="H-T-H motif" evidence="4">
    <location>
        <begin position="19"/>
        <end position="38"/>
    </location>
</feature>
<dbReference type="GO" id="GO:0000976">
    <property type="term" value="F:transcription cis-regulatory region binding"/>
    <property type="evidence" value="ECO:0007669"/>
    <property type="project" value="TreeGrafter"/>
</dbReference>
<dbReference type="InterPro" id="IPR041347">
    <property type="entry name" value="MftR_C"/>
</dbReference>
<evidence type="ECO:0000259" key="6">
    <source>
        <dbReference type="PROSITE" id="PS50977"/>
    </source>
</evidence>
<dbReference type="SUPFAM" id="SSF46689">
    <property type="entry name" value="Homeodomain-like"/>
    <property type="match status" value="1"/>
</dbReference>
<evidence type="ECO:0000256" key="3">
    <source>
        <dbReference type="ARBA" id="ARBA00023163"/>
    </source>
</evidence>
<sequence>MIRRVALDLATEHGLEELTVEAIAQSADISPRTFFNYFSHKEDALVTDAAAAASALHPAIVARPAEESPLHAIRAVITEHDLFSLMNTDRDRTLTRQKLVQQHPTLTSRQLGQHALMEQALRDAVAERLGTDPESDLRPALVAGVAGSVIRIAIQRWTASDETALSDLLVSAFDMLEQGLLSHTPSDPGASVTSSQAGGNPHE</sequence>
<dbReference type="AlphaFoldDB" id="A0A2H1L7P7"/>
<evidence type="ECO:0000256" key="5">
    <source>
        <dbReference type="SAM" id="MobiDB-lite"/>
    </source>
</evidence>
<dbReference type="Gene3D" id="1.10.357.10">
    <property type="entry name" value="Tetracycline Repressor, domain 2"/>
    <property type="match status" value="1"/>
</dbReference>
<dbReference type="InterPro" id="IPR001647">
    <property type="entry name" value="HTH_TetR"/>
</dbReference>
<proteinExistence type="predicted"/>
<dbReference type="Gene3D" id="1.10.10.60">
    <property type="entry name" value="Homeodomain-like"/>
    <property type="match status" value="1"/>
</dbReference>
<organism evidence="7 8">
    <name type="scientific">Brevibacterium jeotgali</name>
    <dbReference type="NCBI Taxonomy" id="1262550"/>
    <lineage>
        <taxon>Bacteria</taxon>
        <taxon>Bacillati</taxon>
        <taxon>Actinomycetota</taxon>
        <taxon>Actinomycetes</taxon>
        <taxon>Micrococcales</taxon>
        <taxon>Brevibacteriaceae</taxon>
        <taxon>Brevibacterium</taxon>
    </lineage>
</organism>
<evidence type="ECO:0000256" key="1">
    <source>
        <dbReference type="ARBA" id="ARBA00023015"/>
    </source>
</evidence>
<dbReference type="InterPro" id="IPR009057">
    <property type="entry name" value="Homeodomain-like_sf"/>
</dbReference>
<accession>A0A2H1L7P7</accession>
<evidence type="ECO:0000256" key="2">
    <source>
        <dbReference type="ARBA" id="ARBA00023125"/>
    </source>
</evidence>
<keyword evidence="2 4" id="KW-0238">DNA-binding</keyword>
<evidence type="ECO:0000313" key="8">
    <source>
        <dbReference type="Proteomes" id="UP000234462"/>
    </source>
</evidence>
<gene>
    <name evidence="7" type="ORF">BJEO58_02515</name>
</gene>